<dbReference type="eggNOG" id="ENOG502R429">
    <property type="taxonomic scope" value="Eukaryota"/>
</dbReference>
<keyword evidence="5" id="KW-1185">Reference proteome</keyword>
<feature type="transmembrane region" description="Helical" evidence="2">
    <location>
        <begin position="141"/>
        <end position="157"/>
    </location>
</feature>
<protein>
    <recommendedName>
        <fullName evidence="3">DUF4220 domain-containing protein</fullName>
    </recommendedName>
</protein>
<dbReference type="Proteomes" id="UP000000768">
    <property type="component" value="Chromosome 8"/>
</dbReference>
<sequence>MGLSSALDWWDKWKLRILVLCSLFVQFFLFVAADVRWSYALRRLRVIVWLAYIGGDALAVYALATLFNRQKQQITTAGGGDAALEVVWAPVLLIHLGGQPFITAYSLEDNELWKRHAITLVSQVTVALYVFCKWWSGEKRLLQAAVLLFIVGILKFAQKPWALRRASYGSITSTTYSSSSPPRRGVMGEGINYSLEEYVKEAQKHIKEGRQISDEAQLETFNKDQAFALKDIYKMFLDLAAPYSVRLHFLQSFLNLDGGNQHKVLRRCIIAQFASIYTKERSLATSLGACSFLVLPFLALASVVLFAKSDKDGYDNKDITVTYILFFGTFVMELAPYLLNALFRHPLRKLEIQAWQDMVSQHNIMSFCARNKKPPTLMKLVTFSYLRDYINKHWYIRYEPAAQQISMLVRHHAEEDGWKEYIHDAATYRRFNNLRGEHTLMKMSHHLLLLEQDKLGWTFNRPFDEYVLLWHLITDLCLHHTSTTSTDNTTTASSSQSQDTIVESRRRRRSSEIISNYMIYLLFICPDMLIPAGTRSDLFMLACDEIESMTTKGESPSPLPDDETRSGIAQWILGMEQGDRRMVEAPRISEALRLARFLIDSLNEEQRWEVIQGVWVEMLCYSASRCRGYLHVKSLGVAGEFLTNVWLLWWCMGMQTLPDMVHNPEPPEEITAAASV</sequence>
<reference evidence="4 5" key="1">
    <citation type="journal article" date="2009" name="Nature">
        <title>The Sorghum bicolor genome and the diversification of grasses.</title>
        <authorList>
            <person name="Paterson A.H."/>
            <person name="Bowers J.E."/>
            <person name="Bruggmann R."/>
            <person name="Dubchak I."/>
            <person name="Grimwood J."/>
            <person name="Gundlach H."/>
            <person name="Haberer G."/>
            <person name="Hellsten U."/>
            <person name="Mitros T."/>
            <person name="Poliakov A."/>
            <person name="Schmutz J."/>
            <person name="Spannagl M."/>
            <person name="Tang H."/>
            <person name="Wang X."/>
            <person name="Wicker T."/>
            <person name="Bharti A.K."/>
            <person name="Chapman J."/>
            <person name="Feltus F.A."/>
            <person name="Gowik U."/>
            <person name="Grigoriev I.V."/>
            <person name="Lyons E."/>
            <person name="Maher C.A."/>
            <person name="Martis M."/>
            <person name="Narechania A."/>
            <person name="Otillar R.P."/>
            <person name="Penning B.W."/>
            <person name="Salamov A.A."/>
            <person name="Wang Y."/>
            <person name="Zhang L."/>
            <person name="Carpita N.C."/>
            <person name="Freeling M."/>
            <person name="Gingle A.R."/>
            <person name="Hash C.T."/>
            <person name="Keller B."/>
            <person name="Klein P."/>
            <person name="Kresovich S."/>
            <person name="McCann M.C."/>
            <person name="Ming R."/>
            <person name="Peterson D.G."/>
            <person name="Mehboob-ur-Rahman"/>
            <person name="Ware D."/>
            <person name="Westhoff P."/>
            <person name="Mayer K.F."/>
            <person name="Messing J."/>
            <person name="Rokhsar D.S."/>
        </authorList>
    </citation>
    <scope>NUCLEOTIDE SEQUENCE [LARGE SCALE GENOMIC DNA]</scope>
    <source>
        <strain evidence="5">cv. BTx623</strain>
    </source>
</reference>
<proteinExistence type="predicted"/>
<keyword evidence="2" id="KW-0812">Transmembrane</keyword>
<evidence type="ECO:0000256" key="1">
    <source>
        <dbReference type="SAM" id="MobiDB-lite"/>
    </source>
</evidence>
<organism evidence="4 5">
    <name type="scientific">Sorghum bicolor</name>
    <name type="common">Sorghum</name>
    <name type="synonym">Sorghum vulgare</name>
    <dbReference type="NCBI Taxonomy" id="4558"/>
    <lineage>
        <taxon>Eukaryota</taxon>
        <taxon>Viridiplantae</taxon>
        <taxon>Streptophyta</taxon>
        <taxon>Embryophyta</taxon>
        <taxon>Tracheophyta</taxon>
        <taxon>Spermatophyta</taxon>
        <taxon>Magnoliopsida</taxon>
        <taxon>Liliopsida</taxon>
        <taxon>Poales</taxon>
        <taxon>Poaceae</taxon>
        <taxon>PACMAD clade</taxon>
        <taxon>Panicoideae</taxon>
        <taxon>Andropogonodae</taxon>
        <taxon>Andropogoneae</taxon>
        <taxon>Sorghinae</taxon>
        <taxon>Sorghum</taxon>
    </lineage>
</organism>
<feature type="region of interest" description="Disordered" evidence="1">
    <location>
        <begin position="484"/>
        <end position="505"/>
    </location>
</feature>
<reference evidence="5" key="2">
    <citation type="journal article" date="2018" name="Plant J.">
        <title>The Sorghum bicolor reference genome: improved assembly, gene annotations, a transcriptome atlas, and signatures of genome organization.</title>
        <authorList>
            <person name="McCormick R.F."/>
            <person name="Truong S.K."/>
            <person name="Sreedasyam A."/>
            <person name="Jenkins J."/>
            <person name="Shu S."/>
            <person name="Sims D."/>
            <person name="Kennedy M."/>
            <person name="Amirebrahimi M."/>
            <person name="Weers B.D."/>
            <person name="McKinley B."/>
            <person name="Mattison A."/>
            <person name="Morishige D.T."/>
            <person name="Grimwood J."/>
            <person name="Schmutz J."/>
            <person name="Mullet J.E."/>
        </authorList>
    </citation>
    <scope>NUCLEOTIDE SEQUENCE [LARGE SCALE GENOMIC DNA]</scope>
    <source>
        <strain evidence="5">cv. BTx623</strain>
    </source>
</reference>
<feature type="transmembrane region" description="Helical" evidence="2">
    <location>
        <begin position="87"/>
        <end position="105"/>
    </location>
</feature>
<dbReference type="PANTHER" id="PTHR31325">
    <property type="entry name" value="OS01G0798800 PROTEIN-RELATED"/>
    <property type="match status" value="1"/>
</dbReference>
<evidence type="ECO:0000313" key="5">
    <source>
        <dbReference type="Proteomes" id="UP000000768"/>
    </source>
</evidence>
<dbReference type="Gramene" id="KXG24002">
    <property type="protein sequence ID" value="KXG24002"/>
    <property type="gene ID" value="SORBI_3008G170400"/>
</dbReference>
<keyword evidence="2" id="KW-1133">Transmembrane helix</keyword>
<evidence type="ECO:0000313" key="4">
    <source>
        <dbReference type="EMBL" id="KXG24002.1"/>
    </source>
</evidence>
<dbReference type="ExpressionAtlas" id="A0A1B6PE87">
    <property type="expression patterns" value="baseline and differential"/>
</dbReference>
<dbReference type="STRING" id="4558.A0A1B6PE87"/>
<evidence type="ECO:0000259" key="3">
    <source>
        <dbReference type="Pfam" id="PF13968"/>
    </source>
</evidence>
<feature type="transmembrane region" description="Helical" evidence="2">
    <location>
        <begin position="117"/>
        <end position="135"/>
    </location>
</feature>
<gene>
    <name evidence="4" type="ORF">SORBI_3008G170400</name>
</gene>
<feature type="transmembrane region" description="Helical" evidence="2">
    <location>
        <begin position="283"/>
        <end position="307"/>
    </location>
</feature>
<evidence type="ECO:0000256" key="2">
    <source>
        <dbReference type="SAM" id="Phobius"/>
    </source>
</evidence>
<name>A0A1B6PE87_SORBI</name>
<feature type="transmembrane region" description="Helical" evidence="2">
    <location>
        <begin position="15"/>
        <end position="35"/>
    </location>
</feature>
<dbReference type="Pfam" id="PF13968">
    <property type="entry name" value="DUF4220"/>
    <property type="match status" value="1"/>
</dbReference>
<dbReference type="OrthoDB" id="686958at2759"/>
<feature type="transmembrane region" description="Helical" evidence="2">
    <location>
        <begin position="319"/>
        <end position="339"/>
    </location>
</feature>
<feature type="compositionally biased region" description="Low complexity" evidence="1">
    <location>
        <begin position="484"/>
        <end position="500"/>
    </location>
</feature>
<feature type="domain" description="DUF4220" evidence="3">
    <location>
        <begin position="49"/>
        <end position="350"/>
    </location>
</feature>
<dbReference type="EMBL" id="CM000767">
    <property type="protein sequence ID" value="KXG24002.1"/>
    <property type="molecule type" value="Genomic_DNA"/>
</dbReference>
<keyword evidence="2" id="KW-0472">Membrane</keyword>
<dbReference type="InterPro" id="IPR025315">
    <property type="entry name" value="DUF4220"/>
</dbReference>
<feature type="transmembrane region" description="Helical" evidence="2">
    <location>
        <begin position="514"/>
        <end position="533"/>
    </location>
</feature>
<dbReference type="InterPro" id="IPR007658">
    <property type="entry name" value="DUF594"/>
</dbReference>
<dbReference type="AlphaFoldDB" id="A0A1B6PE87"/>
<dbReference type="Pfam" id="PF04578">
    <property type="entry name" value="DUF594"/>
    <property type="match status" value="1"/>
</dbReference>
<accession>A0A1B6PE87</accession>
<feature type="transmembrane region" description="Helical" evidence="2">
    <location>
        <begin position="47"/>
        <end position="67"/>
    </location>
</feature>
<dbReference type="OMA" id="RMVEAPR"/>
<dbReference type="InParanoid" id="A0A1B6PE87"/>